<evidence type="ECO:0000313" key="4">
    <source>
        <dbReference type="Proteomes" id="UP000656042"/>
    </source>
</evidence>
<dbReference type="InterPro" id="IPR034686">
    <property type="entry name" value="Terpene_cyclase-like_2"/>
</dbReference>
<dbReference type="Proteomes" id="UP000656042">
    <property type="component" value="Unassembled WGS sequence"/>
</dbReference>
<dbReference type="AlphaFoldDB" id="A0A8J3BW57"/>
<dbReference type="RefSeq" id="WP_189078026.1">
    <property type="nucleotide sequence ID" value="NZ_BMMX01000002.1"/>
</dbReference>
<gene>
    <name evidence="3" type="ORF">GCM10012284_11370</name>
</gene>
<dbReference type="SFLD" id="SFLDS00005">
    <property type="entry name" value="Isoprenoid_Synthase_Type_I"/>
    <property type="match status" value="1"/>
</dbReference>
<keyword evidence="1 2" id="KW-0456">Lyase</keyword>
<keyword evidence="2" id="KW-0460">Magnesium</keyword>
<dbReference type="Pfam" id="PF19086">
    <property type="entry name" value="Terpene_syn_C_2"/>
    <property type="match status" value="1"/>
</dbReference>
<comment type="caution">
    <text evidence="3">The sequence shown here is derived from an EMBL/GenBank/DDBJ whole genome shotgun (WGS) entry which is preliminary data.</text>
</comment>
<sequence length="325" mass="37098">MRDIECPFPYQVNPFLEQARERLVAWTARTGLLGTARARERFDRADFGWFAAMVYPTADEDAIDLMVQWFAWLFLVDDQLDDGSFGRSPERMAESVGQMRAILSGAEPGGPLPPVAGALADLWTRTCLHASPAWQARYLAHLEQCLITATMWEAENRVQGRVPDEQTYIAKRRHTGAIYVCMDLIEIASRVEIPEECYGRPDLVRALDASSDVVVWVNDVYSLAKERSLGEVHNLVYVIEHHRGISEREALEVIRAMTEERTNDFLDAERRLLCDHPDDHQWLGPVLAGMRTWMRGNLDWSRRTKRYTETPAGGYLEPTLMDSGR</sequence>
<dbReference type="GO" id="GO:0010333">
    <property type="term" value="F:terpene synthase activity"/>
    <property type="evidence" value="ECO:0007669"/>
    <property type="project" value="InterPro"/>
</dbReference>
<dbReference type="EC" id="4.2.3.-" evidence="2"/>
<protein>
    <recommendedName>
        <fullName evidence="2">Terpene synthase</fullName>
        <ecNumber evidence="2">4.2.3.-</ecNumber>
    </recommendedName>
</protein>
<accession>A0A8J3BW57</accession>
<dbReference type="PANTHER" id="PTHR35201:SF4">
    <property type="entry name" value="BETA-PINACENE SYNTHASE-RELATED"/>
    <property type="match status" value="1"/>
</dbReference>
<proteinExistence type="inferred from homology"/>
<reference evidence="3" key="1">
    <citation type="journal article" date="2014" name="Int. J. Syst. Evol. Microbiol.">
        <title>Complete genome sequence of Corynebacterium casei LMG S-19264T (=DSM 44701T), isolated from a smear-ripened cheese.</title>
        <authorList>
            <consortium name="US DOE Joint Genome Institute (JGI-PGF)"/>
            <person name="Walter F."/>
            <person name="Albersmeier A."/>
            <person name="Kalinowski J."/>
            <person name="Ruckert C."/>
        </authorList>
    </citation>
    <scope>NUCLEOTIDE SEQUENCE</scope>
    <source>
        <strain evidence="3">CGMCC 4.7299</strain>
    </source>
</reference>
<evidence type="ECO:0000313" key="3">
    <source>
        <dbReference type="EMBL" id="GGK79085.1"/>
    </source>
</evidence>
<name>A0A8J3BW57_9ACTN</name>
<evidence type="ECO:0000256" key="1">
    <source>
        <dbReference type="ARBA" id="ARBA00023239"/>
    </source>
</evidence>
<dbReference type="GO" id="GO:0046872">
    <property type="term" value="F:metal ion binding"/>
    <property type="evidence" value="ECO:0007669"/>
    <property type="project" value="UniProtKB-KW"/>
</dbReference>
<dbReference type="InterPro" id="IPR008949">
    <property type="entry name" value="Isoprenoid_synthase_dom_sf"/>
</dbReference>
<dbReference type="SFLD" id="SFLDG01020">
    <property type="entry name" value="Terpene_Cyclase_Like_2"/>
    <property type="match status" value="1"/>
</dbReference>
<organism evidence="3 4">
    <name type="scientific">Mangrovihabitans endophyticus</name>
    <dbReference type="NCBI Taxonomy" id="1751298"/>
    <lineage>
        <taxon>Bacteria</taxon>
        <taxon>Bacillati</taxon>
        <taxon>Actinomycetota</taxon>
        <taxon>Actinomycetes</taxon>
        <taxon>Micromonosporales</taxon>
        <taxon>Micromonosporaceae</taxon>
        <taxon>Mangrovihabitans</taxon>
    </lineage>
</organism>
<dbReference type="PANTHER" id="PTHR35201">
    <property type="entry name" value="TERPENE SYNTHASE"/>
    <property type="match status" value="1"/>
</dbReference>
<reference evidence="3" key="2">
    <citation type="submission" date="2020-09" db="EMBL/GenBank/DDBJ databases">
        <authorList>
            <person name="Sun Q."/>
            <person name="Zhou Y."/>
        </authorList>
    </citation>
    <scope>NUCLEOTIDE SEQUENCE</scope>
    <source>
        <strain evidence="3">CGMCC 4.7299</strain>
    </source>
</reference>
<keyword evidence="4" id="KW-1185">Reference proteome</keyword>
<dbReference type="Gene3D" id="1.10.600.10">
    <property type="entry name" value="Farnesyl Diphosphate Synthase"/>
    <property type="match status" value="1"/>
</dbReference>
<evidence type="ECO:0000256" key="2">
    <source>
        <dbReference type="RuleBase" id="RU366034"/>
    </source>
</evidence>
<dbReference type="EMBL" id="BMMX01000002">
    <property type="protein sequence ID" value="GGK79085.1"/>
    <property type="molecule type" value="Genomic_DNA"/>
</dbReference>
<keyword evidence="2" id="KW-0479">Metal-binding</keyword>
<dbReference type="SUPFAM" id="SSF48576">
    <property type="entry name" value="Terpenoid synthases"/>
    <property type="match status" value="1"/>
</dbReference>
<comment type="similarity">
    <text evidence="2">Belongs to the terpene synthase family.</text>
</comment>
<comment type="cofactor">
    <cofactor evidence="2">
        <name>Mg(2+)</name>
        <dbReference type="ChEBI" id="CHEBI:18420"/>
    </cofactor>
</comment>